<dbReference type="STRING" id="273678.RS84_01023"/>
<keyword evidence="2" id="KW-0472">Membrane</keyword>
<sequence length="375" mass="40753">MVMDREKQRQRYIAGTEGAPPVPPPGGYRGAKRQQSAYVSPAPAPATAGYTAGETAAAAIEKKPSSVFSRIVLAVAGLFAGILLIVMIAGGTDLLYGVTMFALQLVVVGLVVAALVTSRGRMLGSIALVITLLFNVATVGGLSALRTSAAGTYDGMKSDEQKHEEAYPGIKDIDPQEALDQQSVEEVRAAAADLFADVRDQVTAQFGYQWVQVGDEDLRPERNAYGGESMLYEFATEGWATTEPIHDYATKVAIMDLIDQIVVDHGMYGLYAFNDPSESSIDPSVMTKLYGSDDPHTQHTWESYTENYPDPMRFYADIYDLANGDDSFRSTRDAQNARTGEPLEGLQLVVIASAVLQEADREAFEKKLEEYPGFY</sequence>
<dbReference type="PATRIC" id="fig|273678.4.peg.1019"/>
<proteinExistence type="predicted"/>
<evidence type="ECO:0008006" key="5">
    <source>
        <dbReference type="Google" id="ProtNLM"/>
    </source>
</evidence>
<evidence type="ECO:0000256" key="2">
    <source>
        <dbReference type="SAM" id="Phobius"/>
    </source>
</evidence>
<dbReference type="RefSeq" id="WP_045256695.1">
    <property type="nucleotide sequence ID" value="NZ_JYJB01000007.1"/>
</dbReference>
<feature type="transmembrane region" description="Helical" evidence="2">
    <location>
        <begin position="71"/>
        <end position="89"/>
    </location>
</feature>
<comment type="caution">
    <text evidence="3">The sequence shown here is derived from an EMBL/GenBank/DDBJ whole genome shotgun (WGS) entry which is preliminary data.</text>
</comment>
<accession>A0A0M2HUY1</accession>
<keyword evidence="2" id="KW-1133">Transmembrane helix</keyword>
<protein>
    <recommendedName>
        <fullName evidence="5">Sox C-terminal domain-containing protein</fullName>
    </recommendedName>
</protein>
<keyword evidence="2" id="KW-0812">Transmembrane</keyword>
<gene>
    <name evidence="3" type="ORF">RS84_01023</name>
</gene>
<feature type="region of interest" description="Disordered" evidence="1">
    <location>
        <begin position="1"/>
        <end position="34"/>
    </location>
</feature>
<evidence type="ECO:0000313" key="4">
    <source>
        <dbReference type="Proteomes" id="UP000033900"/>
    </source>
</evidence>
<dbReference type="AlphaFoldDB" id="A0A0M2HUY1"/>
<feature type="transmembrane region" description="Helical" evidence="2">
    <location>
        <begin position="95"/>
        <end position="116"/>
    </location>
</feature>
<keyword evidence="4" id="KW-1185">Reference proteome</keyword>
<dbReference type="EMBL" id="JYJB01000007">
    <property type="protein sequence ID" value="KJL48264.1"/>
    <property type="molecule type" value="Genomic_DNA"/>
</dbReference>
<name>A0A0M2HUY1_9MICO</name>
<reference evidence="3 4" key="1">
    <citation type="submission" date="2015-02" db="EMBL/GenBank/DDBJ databases">
        <title>Draft genome sequences of ten Microbacterium spp. with emphasis on heavy metal contaminated environments.</title>
        <authorList>
            <person name="Corretto E."/>
        </authorList>
    </citation>
    <scope>NUCLEOTIDE SEQUENCE [LARGE SCALE GENOMIC DNA]</scope>
    <source>
        <strain evidence="3 4">SA35</strain>
    </source>
</reference>
<organism evidence="3 4">
    <name type="scientific">Microbacterium hydrocarbonoxydans</name>
    <dbReference type="NCBI Taxonomy" id="273678"/>
    <lineage>
        <taxon>Bacteria</taxon>
        <taxon>Bacillati</taxon>
        <taxon>Actinomycetota</taxon>
        <taxon>Actinomycetes</taxon>
        <taxon>Micrococcales</taxon>
        <taxon>Microbacteriaceae</taxon>
        <taxon>Microbacterium</taxon>
    </lineage>
</organism>
<dbReference type="Proteomes" id="UP000033900">
    <property type="component" value="Unassembled WGS sequence"/>
</dbReference>
<feature type="transmembrane region" description="Helical" evidence="2">
    <location>
        <begin position="123"/>
        <end position="145"/>
    </location>
</feature>
<evidence type="ECO:0000256" key="1">
    <source>
        <dbReference type="SAM" id="MobiDB-lite"/>
    </source>
</evidence>
<evidence type="ECO:0000313" key="3">
    <source>
        <dbReference type="EMBL" id="KJL48264.1"/>
    </source>
</evidence>